<keyword evidence="2" id="KW-1185">Reference proteome</keyword>
<reference evidence="2" key="1">
    <citation type="journal article" date="2022" name="Mol. Ecol. Resour.">
        <title>The genomes of chicory, endive, great burdock and yacon provide insights into Asteraceae palaeo-polyploidization history and plant inulin production.</title>
        <authorList>
            <person name="Fan W."/>
            <person name="Wang S."/>
            <person name="Wang H."/>
            <person name="Wang A."/>
            <person name="Jiang F."/>
            <person name="Liu H."/>
            <person name="Zhao H."/>
            <person name="Xu D."/>
            <person name="Zhang Y."/>
        </authorList>
    </citation>
    <scope>NUCLEOTIDE SEQUENCE [LARGE SCALE GENOMIC DNA]</scope>
    <source>
        <strain evidence="2">cv. Niubang</strain>
    </source>
</reference>
<sequence>MSIDLGLTIQQHPPIKLPCADLLVSGDWEAAKIIFSRHSELELEMELERYSIIDNHDTPLHIVVCNEHGENFVKELVGMMDINDLKLQNRYGAMATALFVAGNVQMAKVMADKNKELLKILVSQGIMPLNVAALYGRRDMVTYLYASSEKMKDNPWTYENRDCILVKCIGADLFDIALQIVNDCPELATSRNELRTLARKTEDFKRECNPTLRKTIGSATQANSALRLLRMMCDIILEFPKNDVGDIVRGSSDPQDETSTLDVQNHKYISQMLFLAIKEGNTTFVVELISRYPDLLRRVTIRNKVYSMLLSHVVIWIFVVYYIITVQSRIWTSVSNCKAVTKTKKKACGFVTAKKKRREDCGVRVSVCEPL</sequence>
<gene>
    <name evidence="1" type="ORF">L6452_09732</name>
</gene>
<reference evidence="1 2" key="2">
    <citation type="journal article" date="2022" name="Mol. Ecol. Resour.">
        <title>The genomes of chicory, endive, great burdock and yacon provide insights into Asteraceae paleo-polyploidization history and plant inulin production.</title>
        <authorList>
            <person name="Fan W."/>
            <person name="Wang S."/>
            <person name="Wang H."/>
            <person name="Wang A."/>
            <person name="Jiang F."/>
            <person name="Liu H."/>
            <person name="Zhao H."/>
            <person name="Xu D."/>
            <person name="Zhang Y."/>
        </authorList>
    </citation>
    <scope>NUCLEOTIDE SEQUENCE [LARGE SCALE GENOMIC DNA]</scope>
    <source>
        <strain evidence="2">cv. Niubang</strain>
    </source>
</reference>
<protein>
    <submittedName>
        <fullName evidence="1">Uncharacterized protein</fullName>
    </submittedName>
</protein>
<name>A0ACB9DKT6_ARCLA</name>
<organism evidence="1 2">
    <name type="scientific">Arctium lappa</name>
    <name type="common">Greater burdock</name>
    <name type="synonym">Lappa major</name>
    <dbReference type="NCBI Taxonomy" id="4217"/>
    <lineage>
        <taxon>Eukaryota</taxon>
        <taxon>Viridiplantae</taxon>
        <taxon>Streptophyta</taxon>
        <taxon>Embryophyta</taxon>
        <taxon>Tracheophyta</taxon>
        <taxon>Spermatophyta</taxon>
        <taxon>Magnoliopsida</taxon>
        <taxon>eudicotyledons</taxon>
        <taxon>Gunneridae</taxon>
        <taxon>Pentapetalae</taxon>
        <taxon>asterids</taxon>
        <taxon>campanulids</taxon>
        <taxon>Asterales</taxon>
        <taxon>Asteraceae</taxon>
        <taxon>Carduoideae</taxon>
        <taxon>Cardueae</taxon>
        <taxon>Arctiinae</taxon>
        <taxon>Arctium</taxon>
    </lineage>
</organism>
<proteinExistence type="predicted"/>
<dbReference type="EMBL" id="CM042049">
    <property type="protein sequence ID" value="KAI3747278.1"/>
    <property type="molecule type" value="Genomic_DNA"/>
</dbReference>
<evidence type="ECO:0000313" key="2">
    <source>
        <dbReference type="Proteomes" id="UP001055879"/>
    </source>
</evidence>
<accession>A0ACB9DKT6</accession>
<evidence type="ECO:0000313" key="1">
    <source>
        <dbReference type="EMBL" id="KAI3747278.1"/>
    </source>
</evidence>
<comment type="caution">
    <text evidence="1">The sequence shown here is derived from an EMBL/GenBank/DDBJ whole genome shotgun (WGS) entry which is preliminary data.</text>
</comment>
<dbReference type="Proteomes" id="UP001055879">
    <property type="component" value="Linkage Group LG03"/>
</dbReference>